<proteinExistence type="predicted"/>
<dbReference type="AlphaFoldDB" id="A0A6A4WPA3"/>
<protein>
    <submittedName>
        <fullName evidence="3">Ras association domain-containing protein 2</fullName>
    </submittedName>
</protein>
<name>A0A6A4WPA3_AMPAM</name>
<feature type="compositionally biased region" description="Pro residues" evidence="1">
    <location>
        <begin position="87"/>
        <end position="104"/>
    </location>
</feature>
<organism evidence="3 4">
    <name type="scientific">Amphibalanus amphitrite</name>
    <name type="common">Striped barnacle</name>
    <name type="synonym">Balanus amphitrite</name>
    <dbReference type="NCBI Taxonomy" id="1232801"/>
    <lineage>
        <taxon>Eukaryota</taxon>
        <taxon>Metazoa</taxon>
        <taxon>Ecdysozoa</taxon>
        <taxon>Arthropoda</taxon>
        <taxon>Crustacea</taxon>
        <taxon>Multicrustacea</taxon>
        <taxon>Cirripedia</taxon>
        <taxon>Thoracica</taxon>
        <taxon>Thoracicalcarea</taxon>
        <taxon>Balanomorpha</taxon>
        <taxon>Balanoidea</taxon>
        <taxon>Balanidae</taxon>
        <taxon>Amphibalaninae</taxon>
        <taxon>Amphibalanus</taxon>
    </lineage>
</organism>
<evidence type="ECO:0000313" key="3">
    <source>
        <dbReference type="EMBL" id="KAF0307089.1"/>
    </source>
</evidence>
<reference evidence="3 4" key="1">
    <citation type="submission" date="2019-07" db="EMBL/GenBank/DDBJ databases">
        <title>Draft genome assembly of a fouling barnacle, Amphibalanus amphitrite (Darwin, 1854): The first reference genome for Thecostraca.</title>
        <authorList>
            <person name="Kim W."/>
        </authorList>
    </citation>
    <scope>NUCLEOTIDE SEQUENCE [LARGE SCALE GENOMIC DNA]</scope>
    <source>
        <strain evidence="3">SNU_AA5</strain>
        <tissue evidence="3">Soma without cirri and trophi</tissue>
    </source>
</reference>
<dbReference type="PANTHER" id="PTHR22738">
    <property type="entry name" value="RASSF"/>
    <property type="match status" value="1"/>
</dbReference>
<dbReference type="OrthoDB" id="9976881at2759"/>
<comment type="caution">
    <text evidence="3">The sequence shown here is derived from an EMBL/GenBank/DDBJ whole genome shotgun (WGS) entry which is preliminary data.</text>
</comment>
<keyword evidence="4" id="KW-1185">Reference proteome</keyword>
<evidence type="ECO:0000313" key="4">
    <source>
        <dbReference type="Proteomes" id="UP000440578"/>
    </source>
</evidence>
<dbReference type="CDD" id="cd01784">
    <property type="entry name" value="RA_RASSF2_like"/>
    <property type="match status" value="1"/>
</dbReference>
<dbReference type="GO" id="GO:0007165">
    <property type="term" value="P:signal transduction"/>
    <property type="evidence" value="ECO:0007669"/>
    <property type="project" value="InterPro"/>
</dbReference>
<evidence type="ECO:0000256" key="1">
    <source>
        <dbReference type="SAM" id="MobiDB-lite"/>
    </source>
</evidence>
<dbReference type="InterPro" id="IPR033614">
    <property type="entry name" value="RASSF1-6"/>
</dbReference>
<dbReference type="Pfam" id="PF00788">
    <property type="entry name" value="RA"/>
    <property type="match status" value="1"/>
</dbReference>
<dbReference type="PANTHER" id="PTHR22738:SF15">
    <property type="entry name" value="LD40758P"/>
    <property type="match status" value="1"/>
</dbReference>
<dbReference type="SUPFAM" id="SSF54236">
    <property type="entry name" value="Ubiquitin-like"/>
    <property type="match status" value="1"/>
</dbReference>
<dbReference type="EMBL" id="VIIS01000604">
    <property type="protein sequence ID" value="KAF0307089.1"/>
    <property type="molecule type" value="Genomic_DNA"/>
</dbReference>
<feature type="compositionally biased region" description="Basic and acidic residues" evidence="1">
    <location>
        <begin position="66"/>
        <end position="75"/>
    </location>
</feature>
<feature type="region of interest" description="Disordered" evidence="1">
    <location>
        <begin position="248"/>
        <end position="270"/>
    </location>
</feature>
<dbReference type="InterPro" id="IPR029071">
    <property type="entry name" value="Ubiquitin-like_domsf"/>
</dbReference>
<dbReference type="PROSITE" id="PS50200">
    <property type="entry name" value="RA"/>
    <property type="match status" value="1"/>
</dbReference>
<accession>A0A6A4WPA3</accession>
<dbReference type="Proteomes" id="UP000440578">
    <property type="component" value="Unassembled WGS sequence"/>
</dbReference>
<dbReference type="Gene3D" id="3.10.20.90">
    <property type="entry name" value="Phosphatidylinositol 3-kinase Catalytic Subunit, Chain A, domain 1"/>
    <property type="match status" value="1"/>
</dbReference>
<feature type="compositionally biased region" description="Low complexity" evidence="1">
    <location>
        <begin position="105"/>
        <end position="116"/>
    </location>
</feature>
<evidence type="ECO:0000259" key="2">
    <source>
        <dbReference type="PROSITE" id="PS50200"/>
    </source>
</evidence>
<dbReference type="SMART" id="SM00314">
    <property type="entry name" value="RA"/>
    <property type="match status" value="1"/>
</dbReference>
<feature type="region of interest" description="Disordered" evidence="1">
    <location>
        <begin position="25"/>
        <end position="139"/>
    </location>
</feature>
<dbReference type="InterPro" id="IPR000159">
    <property type="entry name" value="RA_dom"/>
</dbReference>
<sequence>MRIPTLPLTLDTVGLCEWILWDSPTRSEAVDSGSDSESGSRPATPAPSPARGPPRSQSVEVNGHGGAEEGVEKGQLESVEVENSNKEPPPPPPGPPPPPPPPVDSSPTDESTTEPSLRAPAKSRVIRRRPGRRMNKTKVKRRCSINGHFYNRETSVFTPPHGSALSVWVTSLVTCREMIDMVLDKYRVEDRADNFALYIVWDSGERRRLRSDEYPLLTRIASGPSEAAARLFVMDRETTAEISEWTPRPRRVDPRTARPRPKSKYREEEERHIQHIKDKFAEMRERIKARMRDLKVQL</sequence>
<dbReference type="CDD" id="cd21886">
    <property type="entry name" value="SARAH_RASSF2-like"/>
    <property type="match status" value="1"/>
</dbReference>
<feature type="compositionally biased region" description="Basic residues" evidence="1">
    <location>
        <begin position="124"/>
        <end position="139"/>
    </location>
</feature>
<gene>
    <name evidence="3" type="primary">Rassf2</name>
    <name evidence="3" type="ORF">FJT64_021502</name>
</gene>
<feature type="domain" description="Ras-associating" evidence="2">
    <location>
        <begin position="150"/>
        <end position="238"/>
    </location>
</feature>